<comment type="caution">
    <text evidence="1">The sequence shown here is derived from an EMBL/GenBank/DDBJ whole genome shotgun (WGS) entry which is preliminary data.</text>
</comment>
<sequence length="79" mass="9155">MIPFENTLPYDVIMNDYYVQQCPFCNAEHVLLPLKKKEIPDIQSGKKKLLVFPCCYSRLTIVNIDDDYLLADSSVRKQA</sequence>
<dbReference type="EMBL" id="BOSE01000005">
    <property type="protein sequence ID" value="GIP17165.1"/>
    <property type="molecule type" value="Genomic_DNA"/>
</dbReference>
<reference evidence="1" key="1">
    <citation type="submission" date="2021-03" db="EMBL/GenBank/DDBJ databases">
        <title>Antimicrobial resistance genes in bacteria isolated from Japanese honey, and their potential for conferring macrolide and lincosamide resistance in the American foulbrood pathogen Paenibacillus larvae.</title>
        <authorList>
            <person name="Okamoto M."/>
            <person name="Kumagai M."/>
            <person name="Kanamori H."/>
            <person name="Takamatsu D."/>
        </authorList>
    </citation>
    <scope>NUCLEOTIDE SEQUENCE</scope>
    <source>
        <strain evidence="1">J40TS1</strain>
    </source>
</reference>
<gene>
    <name evidence="1" type="ORF">J40TS1_28070</name>
</gene>
<dbReference type="Proteomes" id="UP000683139">
    <property type="component" value="Unassembled WGS sequence"/>
</dbReference>
<accession>A0A920CY98</accession>
<name>A0A920CY98_9BACL</name>
<dbReference type="AlphaFoldDB" id="A0A920CY98"/>
<evidence type="ECO:0000313" key="2">
    <source>
        <dbReference type="Proteomes" id="UP000683139"/>
    </source>
</evidence>
<organism evidence="1 2">
    <name type="scientific">Paenibacillus montaniterrae</name>
    <dbReference type="NCBI Taxonomy" id="429341"/>
    <lineage>
        <taxon>Bacteria</taxon>
        <taxon>Bacillati</taxon>
        <taxon>Bacillota</taxon>
        <taxon>Bacilli</taxon>
        <taxon>Bacillales</taxon>
        <taxon>Paenibacillaceae</taxon>
        <taxon>Paenibacillus</taxon>
    </lineage>
</organism>
<proteinExistence type="predicted"/>
<protein>
    <submittedName>
        <fullName evidence="1">Uncharacterized protein</fullName>
    </submittedName>
</protein>
<dbReference type="RefSeq" id="WP_213516203.1">
    <property type="nucleotide sequence ID" value="NZ_BOSE01000005.1"/>
</dbReference>
<evidence type="ECO:0000313" key="1">
    <source>
        <dbReference type="EMBL" id="GIP17165.1"/>
    </source>
</evidence>
<keyword evidence="2" id="KW-1185">Reference proteome</keyword>